<protein>
    <submittedName>
        <fullName evidence="2">Uncharacterized protein</fullName>
    </submittedName>
</protein>
<keyword evidence="4" id="KW-1185">Reference proteome</keyword>
<accession>A0A2Z6RTU8</accession>
<reference evidence="3" key="2">
    <citation type="submission" date="2019-10" db="EMBL/GenBank/DDBJ databases">
        <title>Conservation and host-specific expression of non-tandemly repeated heterogenous ribosome RNA gene in arbuscular mycorrhizal fungi.</title>
        <authorList>
            <person name="Maeda T."/>
            <person name="Kobayashi Y."/>
            <person name="Nakagawa T."/>
            <person name="Ezawa T."/>
            <person name="Yamaguchi K."/>
            <person name="Bino T."/>
            <person name="Nishimoto Y."/>
            <person name="Shigenobu S."/>
            <person name="Kawaguchi M."/>
        </authorList>
    </citation>
    <scope>NUCLEOTIDE SEQUENCE</scope>
    <source>
        <strain evidence="3">HR1</strain>
    </source>
</reference>
<dbReference type="AlphaFoldDB" id="A0A2Z6RTU8"/>
<dbReference type="OrthoDB" id="2359571at2759"/>
<organism evidence="2 4">
    <name type="scientific">Rhizophagus clarus</name>
    <dbReference type="NCBI Taxonomy" id="94130"/>
    <lineage>
        <taxon>Eukaryota</taxon>
        <taxon>Fungi</taxon>
        <taxon>Fungi incertae sedis</taxon>
        <taxon>Mucoromycota</taxon>
        <taxon>Glomeromycotina</taxon>
        <taxon>Glomeromycetes</taxon>
        <taxon>Glomerales</taxon>
        <taxon>Glomeraceae</taxon>
        <taxon>Rhizophagus</taxon>
    </lineage>
</organism>
<evidence type="ECO:0000256" key="1">
    <source>
        <dbReference type="SAM" id="MobiDB-lite"/>
    </source>
</evidence>
<name>A0A2Z6RTU8_9GLOM</name>
<evidence type="ECO:0000313" key="3">
    <source>
        <dbReference type="EMBL" id="GES80001.1"/>
    </source>
</evidence>
<evidence type="ECO:0000313" key="2">
    <source>
        <dbReference type="EMBL" id="GBC06194.1"/>
    </source>
</evidence>
<dbReference type="EMBL" id="BEXD01004057">
    <property type="protein sequence ID" value="GBC06194.1"/>
    <property type="molecule type" value="Genomic_DNA"/>
</dbReference>
<feature type="compositionally biased region" description="Acidic residues" evidence="1">
    <location>
        <begin position="130"/>
        <end position="156"/>
    </location>
</feature>
<sequence>MPRADKMKKWTYSELVHVLKFINSNFDIWYECHKKAYIMAAEDANLERDFTSISTKIHSLMKEVEISIETDRQPTSNILRDSEKVYKLVKEICSKTKERKEMEKIREKRSNCNSGGDAISDKKTKPVIMTEDEEEEEKDDDDDEEEEEEDDDDDETSSTSQMGDFPMPIDIDGIKSLCGGKIQEIEKKRKEEIEKISRIESEMIEAGKTIINKYEELRQI</sequence>
<reference evidence="2 4" key="1">
    <citation type="submission" date="2017-11" db="EMBL/GenBank/DDBJ databases">
        <title>The genome of Rhizophagus clarus HR1 reveals common genetic basis of auxotrophy among arbuscular mycorrhizal fungi.</title>
        <authorList>
            <person name="Kobayashi Y."/>
        </authorList>
    </citation>
    <scope>NUCLEOTIDE SEQUENCE [LARGE SCALE GENOMIC DNA]</scope>
    <source>
        <strain evidence="2 4">HR1</strain>
    </source>
</reference>
<gene>
    <name evidence="3" type="ORF">RCL2_000730200</name>
    <name evidence="2" type="ORF">RclHR1_06680010</name>
</gene>
<dbReference type="EMBL" id="BLAL01000047">
    <property type="protein sequence ID" value="GES80001.1"/>
    <property type="molecule type" value="Genomic_DNA"/>
</dbReference>
<feature type="region of interest" description="Disordered" evidence="1">
    <location>
        <begin position="99"/>
        <end position="174"/>
    </location>
</feature>
<feature type="compositionally biased region" description="Basic and acidic residues" evidence="1">
    <location>
        <begin position="99"/>
        <end position="110"/>
    </location>
</feature>
<dbReference type="Proteomes" id="UP000247702">
    <property type="component" value="Unassembled WGS sequence"/>
</dbReference>
<comment type="caution">
    <text evidence="2">The sequence shown here is derived from an EMBL/GenBank/DDBJ whole genome shotgun (WGS) entry which is preliminary data.</text>
</comment>
<evidence type="ECO:0000313" key="4">
    <source>
        <dbReference type="Proteomes" id="UP000247702"/>
    </source>
</evidence>
<proteinExistence type="predicted"/>
<dbReference type="Proteomes" id="UP000615446">
    <property type="component" value="Unassembled WGS sequence"/>
</dbReference>